<keyword evidence="1" id="KW-0472">Membrane</keyword>
<feature type="transmembrane region" description="Helical" evidence="1">
    <location>
        <begin position="38"/>
        <end position="59"/>
    </location>
</feature>
<dbReference type="AlphaFoldDB" id="Q2NCS0"/>
<accession>Q2NCS0</accession>
<organism evidence="3 4">
    <name type="scientific">Erythrobacter litoralis (strain HTCC2594)</name>
    <dbReference type="NCBI Taxonomy" id="314225"/>
    <lineage>
        <taxon>Bacteria</taxon>
        <taxon>Pseudomonadati</taxon>
        <taxon>Pseudomonadota</taxon>
        <taxon>Alphaproteobacteria</taxon>
        <taxon>Sphingomonadales</taxon>
        <taxon>Erythrobacteraceae</taxon>
        <taxon>Erythrobacter/Porphyrobacter group</taxon>
        <taxon>Erythrobacter</taxon>
    </lineage>
</organism>
<sequence length="72" mass="7135">MKIKNAFLSLGAVALAASPVVAQTLPTSAPIEGESEVGGSGAGIAIGFGLALLVATFFISESMDNDDDPVSP</sequence>
<dbReference type="HOGENOM" id="CLU_2716239_0_0_5"/>
<keyword evidence="2" id="KW-0732">Signal</keyword>
<evidence type="ECO:0000256" key="1">
    <source>
        <dbReference type="SAM" id="Phobius"/>
    </source>
</evidence>
<feature type="chain" id="PRO_5004212981" description="Ferrochelatase" evidence="2">
    <location>
        <begin position="23"/>
        <end position="72"/>
    </location>
</feature>
<proteinExistence type="predicted"/>
<keyword evidence="4" id="KW-1185">Reference proteome</keyword>
<dbReference type="RefSeq" id="WP_011413397.1">
    <property type="nucleotide sequence ID" value="NC_007722.1"/>
</dbReference>
<protein>
    <recommendedName>
        <fullName evidence="5">Ferrochelatase</fullName>
    </recommendedName>
</protein>
<dbReference type="Proteomes" id="UP000008808">
    <property type="component" value="Chromosome"/>
</dbReference>
<keyword evidence="1" id="KW-0812">Transmembrane</keyword>
<evidence type="ECO:0000313" key="4">
    <source>
        <dbReference type="Proteomes" id="UP000008808"/>
    </source>
</evidence>
<evidence type="ECO:0000313" key="3">
    <source>
        <dbReference type="EMBL" id="ABC62521.1"/>
    </source>
</evidence>
<dbReference type="EMBL" id="CP000157">
    <property type="protein sequence ID" value="ABC62521.1"/>
    <property type="molecule type" value="Genomic_DNA"/>
</dbReference>
<feature type="signal peptide" evidence="2">
    <location>
        <begin position="1"/>
        <end position="22"/>
    </location>
</feature>
<name>Q2NCS0_ERYLH</name>
<evidence type="ECO:0008006" key="5">
    <source>
        <dbReference type="Google" id="ProtNLM"/>
    </source>
</evidence>
<gene>
    <name evidence="3" type="ordered locus">ELI_02145</name>
</gene>
<evidence type="ECO:0000256" key="2">
    <source>
        <dbReference type="SAM" id="SignalP"/>
    </source>
</evidence>
<dbReference type="KEGG" id="eli:ELI_02145"/>
<dbReference type="STRING" id="314225.ELI_02145"/>
<reference evidence="4" key="1">
    <citation type="journal article" date="2009" name="J. Bacteriol.">
        <title>Complete genome sequence of Erythrobacter litoralis HTCC2594.</title>
        <authorList>
            <person name="Oh H.M."/>
            <person name="Giovannoni S.J."/>
            <person name="Ferriera S."/>
            <person name="Johnson J."/>
            <person name="Cho J.C."/>
        </authorList>
    </citation>
    <scope>NUCLEOTIDE SEQUENCE [LARGE SCALE GENOMIC DNA]</scope>
    <source>
        <strain evidence="4">HTCC2594</strain>
    </source>
</reference>
<keyword evidence="1" id="KW-1133">Transmembrane helix</keyword>